<keyword evidence="2" id="KW-0732">Signal</keyword>
<feature type="domain" description="PepSY" evidence="3">
    <location>
        <begin position="92"/>
        <end position="147"/>
    </location>
</feature>
<dbReference type="Proteomes" id="UP001596108">
    <property type="component" value="Unassembled WGS sequence"/>
</dbReference>
<name>A0ABW0R0Q4_9BACL</name>
<gene>
    <name evidence="4" type="ORF">ACFPQ4_12545</name>
</gene>
<feature type="compositionally biased region" description="Low complexity" evidence="1">
    <location>
        <begin position="29"/>
        <end position="42"/>
    </location>
</feature>
<keyword evidence="5" id="KW-1185">Reference proteome</keyword>
<feature type="region of interest" description="Disordered" evidence="1">
    <location>
        <begin position="29"/>
        <end position="90"/>
    </location>
</feature>
<evidence type="ECO:0000313" key="5">
    <source>
        <dbReference type="Proteomes" id="UP001596108"/>
    </source>
</evidence>
<sequence length="151" mass="15783">MNKKLMVGALAVALIGGGITGAALLPSTNAASDTTDANTPATIQQDQPAVDNDQEVNDDGDKEVNDDNDQETNDDGDNDQEVNDDGQPSAIITKEQSTAVALKETPGEVLSVELETENGVAAYTVTIKDKKGQQQEVTVDANSGKIIPEND</sequence>
<evidence type="ECO:0000256" key="1">
    <source>
        <dbReference type="SAM" id="MobiDB-lite"/>
    </source>
</evidence>
<feature type="compositionally biased region" description="Acidic residues" evidence="1">
    <location>
        <begin position="52"/>
        <end position="84"/>
    </location>
</feature>
<dbReference type="InterPro" id="IPR025711">
    <property type="entry name" value="PepSY"/>
</dbReference>
<proteinExistence type="predicted"/>
<dbReference type="Pfam" id="PF03413">
    <property type="entry name" value="PepSY"/>
    <property type="match status" value="1"/>
</dbReference>
<dbReference type="Gene3D" id="3.10.450.40">
    <property type="match status" value="1"/>
</dbReference>
<comment type="caution">
    <text evidence="4">The sequence shown here is derived from an EMBL/GenBank/DDBJ whole genome shotgun (WGS) entry which is preliminary data.</text>
</comment>
<accession>A0ABW0R0Q4</accession>
<feature type="signal peptide" evidence="2">
    <location>
        <begin position="1"/>
        <end position="22"/>
    </location>
</feature>
<evidence type="ECO:0000313" key="4">
    <source>
        <dbReference type="EMBL" id="MFC5530258.1"/>
    </source>
</evidence>
<organism evidence="4 5">
    <name type="scientific">Cohnella yongneupensis</name>
    <dbReference type="NCBI Taxonomy" id="425006"/>
    <lineage>
        <taxon>Bacteria</taxon>
        <taxon>Bacillati</taxon>
        <taxon>Bacillota</taxon>
        <taxon>Bacilli</taxon>
        <taxon>Bacillales</taxon>
        <taxon>Paenibacillaceae</taxon>
        <taxon>Cohnella</taxon>
    </lineage>
</organism>
<feature type="chain" id="PRO_5046674726" evidence="2">
    <location>
        <begin position="23"/>
        <end position="151"/>
    </location>
</feature>
<evidence type="ECO:0000256" key="2">
    <source>
        <dbReference type="SAM" id="SignalP"/>
    </source>
</evidence>
<protein>
    <submittedName>
        <fullName evidence="4">PepSY domain-containing protein</fullName>
    </submittedName>
</protein>
<reference evidence="5" key="1">
    <citation type="journal article" date="2019" name="Int. J. Syst. Evol. Microbiol.">
        <title>The Global Catalogue of Microorganisms (GCM) 10K type strain sequencing project: providing services to taxonomists for standard genome sequencing and annotation.</title>
        <authorList>
            <consortium name="The Broad Institute Genomics Platform"/>
            <consortium name="The Broad Institute Genome Sequencing Center for Infectious Disease"/>
            <person name="Wu L."/>
            <person name="Ma J."/>
        </authorList>
    </citation>
    <scope>NUCLEOTIDE SEQUENCE [LARGE SCALE GENOMIC DNA]</scope>
    <source>
        <strain evidence="5">CGMCC 1.18578</strain>
    </source>
</reference>
<dbReference type="EMBL" id="JBHSNC010000038">
    <property type="protein sequence ID" value="MFC5530258.1"/>
    <property type="molecule type" value="Genomic_DNA"/>
</dbReference>
<evidence type="ECO:0000259" key="3">
    <source>
        <dbReference type="Pfam" id="PF03413"/>
    </source>
</evidence>
<dbReference type="RefSeq" id="WP_378112197.1">
    <property type="nucleotide sequence ID" value="NZ_JBHSNC010000038.1"/>
</dbReference>